<dbReference type="AlphaFoldDB" id="A0A5B0MA90"/>
<feature type="compositionally biased region" description="Basic and acidic residues" evidence="1">
    <location>
        <begin position="106"/>
        <end position="123"/>
    </location>
</feature>
<proteinExistence type="predicted"/>
<dbReference type="OrthoDB" id="2507701at2759"/>
<keyword evidence="3" id="KW-1185">Reference proteome</keyword>
<feature type="region of interest" description="Disordered" evidence="1">
    <location>
        <begin position="38"/>
        <end position="79"/>
    </location>
</feature>
<name>A0A5B0MA90_PUCGR</name>
<dbReference type="Proteomes" id="UP000324748">
    <property type="component" value="Unassembled WGS sequence"/>
</dbReference>
<protein>
    <submittedName>
        <fullName evidence="2">Uncharacterized protein</fullName>
    </submittedName>
</protein>
<accession>A0A5B0MA90</accession>
<dbReference type="EMBL" id="VSWC01000158">
    <property type="protein sequence ID" value="KAA1073511.1"/>
    <property type="molecule type" value="Genomic_DNA"/>
</dbReference>
<feature type="compositionally biased region" description="Pro residues" evidence="1">
    <location>
        <begin position="46"/>
        <end position="55"/>
    </location>
</feature>
<evidence type="ECO:0000313" key="2">
    <source>
        <dbReference type="EMBL" id="KAA1073511.1"/>
    </source>
</evidence>
<evidence type="ECO:0000256" key="1">
    <source>
        <dbReference type="SAM" id="MobiDB-lite"/>
    </source>
</evidence>
<comment type="caution">
    <text evidence="2">The sequence shown here is derived from an EMBL/GenBank/DDBJ whole genome shotgun (WGS) entry which is preliminary data.</text>
</comment>
<feature type="compositionally biased region" description="Polar residues" evidence="1">
    <location>
        <begin position="60"/>
        <end position="70"/>
    </location>
</feature>
<sequence>MFTSISLSEHNSPSPTPLSTSFSLHYLQAVTDNSASTFIPLNDSLPPTPTYPHPSPSTTFKQSPAKCNQQHFRDKDGNWASGAIVSKTTRLNHCAADNQVTSRFRAAQDSDKDSPNEDHDDHACPGTPEQSNSSYNVSELNILDVNKLDLSSSRPSPRPSPDDAYDCSMYHQLSLRHSDPAVLHMSLMTAMLSVLSHTSSKTSSWLMKSGQGLMTLAASGGLGESHYQPLNF</sequence>
<evidence type="ECO:0000313" key="3">
    <source>
        <dbReference type="Proteomes" id="UP000324748"/>
    </source>
</evidence>
<organism evidence="2 3">
    <name type="scientific">Puccinia graminis f. sp. tritici</name>
    <dbReference type="NCBI Taxonomy" id="56615"/>
    <lineage>
        <taxon>Eukaryota</taxon>
        <taxon>Fungi</taxon>
        <taxon>Dikarya</taxon>
        <taxon>Basidiomycota</taxon>
        <taxon>Pucciniomycotina</taxon>
        <taxon>Pucciniomycetes</taxon>
        <taxon>Pucciniales</taxon>
        <taxon>Pucciniaceae</taxon>
        <taxon>Puccinia</taxon>
    </lineage>
</organism>
<gene>
    <name evidence="2" type="ORF">PGT21_014169</name>
</gene>
<reference evidence="2 3" key="1">
    <citation type="submission" date="2019-05" db="EMBL/GenBank/DDBJ databases">
        <title>Emergence of the Ug99 lineage of the wheat stem rust pathogen through somatic hybridization.</title>
        <authorList>
            <person name="Li F."/>
            <person name="Upadhyaya N.M."/>
            <person name="Sperschneider J."/>
            <person name="Matny O."/>
            <person name="Nguyen-Phuc H."/>
            <person name="Mago R."/>
            <person name="Raley C."/>
            <person name="Miller M.E."/>
            <person name="Silverstein K.A.T."/>
            <person name="Henningsen E."/>
            <person name="Hirsch C.D."/>
            <person name="Visser B."/>
            <person name="Pretorius Z.A."/>
            <person name="Steffenson B.J."/>
            <person name="Schwessinger B."/>
            <person name="Dodds P.N."/>
            <person name="Figueroa M."/>
        </authorList>
    </citation>
    <scope>NUCLEOTIDE SEQUENCE [LARGE SCALE GENOMIC DNA]</scope>
    <source>
        <strain evidence="2">21-0</strain>
    </source>
</reference>
<feature type="region of interest" description="Disordered" evidence="1">
    <location>
        <begin position="99"/>
        <end position="136"/>
    </location>
</feature>